<feature type="domain" description="YCII-related" evidence="2">
    <location>
        <begin position="1"/>
        <end position="113"/>
    </location>
</feature>
<comment type="caution">
    <text evidence="3">The sequence shown here is derived from an EMBL/GenBank/DDBJ whole genome shotgun (WGS) entry which is preliminary data.</text>
</comment>
<dbReference type="AlphaFoldDB" id="A0AA41UFQ3"/>
<evidence type="ECO:0000313" key="3">
    <source>
        <dbReference type="EMBL" id="MCI0126641.1"/>
    </source>
</evidence>
<protein>
    <submittedName>
        <fullName evidence="3">YciI family protein</fullName>
    </submittedName>
</protein>
<dbReference type="SUPFAM" id="SSF54909">
    <property type="entry name" value="Dimeric alpha+beta barrel"/>
    <property type="match status" value="1"/>
</dbReference>
<dbReference type="Gene3D" id="3.30.70.1060">
    <property type="entry name" value="Dimeric alpha+beta barrel"/>
    <property type="match status" value="1"/>
</dbReference>
<evidence type="ECO:0000313" key="4">
    <source>
        <dbReference type="Proteomes" id="UP001156140"/>
    </source>
</evidence>
<proteinExistence type="inferred from homology"/>
<evidence type="ECO:0000256" key="1">
    <source>
        <dbReference type="ARBA" id="ARBA00007689"/>
    </source>
</evidence>
<dbReference type="Pfam" id="PF03795">
    <property type="entry name" value="YCII"/>
    <property type="match status" value="1"/>
</dbReference>
<reference evidence="3" key="1">
    <citation type="submission" date="2022-03" db="EMBL/GenBank/DDBJ databases">
        <title>The complete genome sequence of a Methyloterrigena soli.</title>
        <authorList>
            <person name="Zi Z."/>
        </authorList>
    </citation>
    <scope>NUCLEOTIDE SEQUENCE</scope>
    <source>
        <strain evidence="3">M48</strain>
    </source>
</reference>
<organism evidence="3 4">
    <name type="scientific">Paradevosia shaoguanensis</name>
    <dbReference type="NCBI Taxonomy" id="1335043"/>
    <lineage>
        <taxon>Bacteria</taxon>
        <taxon>Pseudomonadati</taxon>
        <taxon>Pseudomonadota</taxon>
        <taxon>Alphaproteobacteria</taxon>
        <taxon>Hyphomicrobiales</taxon>
        <taxon>Devosiaceae</taxon>
        <taxon>Paradevosia</taxon>
    </lineage>
</organism>
<accession>A0AA41UFQ3</accession>
<dbReference type="RefSeq" id="WP_281735446.1">
    <property type="nucleotide sequence ID" value="NZ_JAKETQ010000001.1"/>
</dbReference>
<sequence>MQYMLLVHWNEPENTAASDERKTESFAAYTAYAEALRQAGALVTSAGLQPSTTSTIVRAPDGRPALWDGPYVESKEQLGGYFVIDVPDLDAAIAWAVRCPGAERYAVEIRPLMVY</sequence>
<evidence type="ECO:0000259" key="2">
    <source>
        <dbReference type="Pfam" id="PF03795"/>
    </source>
</evidence>
<dbReference type="Proteomes" id="UP001156140">
    <property type="component" value="Unassembled WGS sequence"/>
</dbReference>
<dbReference type="EMBL" id="JALAZD010000001">
    <property type="protein sequence ID" value="MCI0126641.1"/>
    <property type="molecule type" value="Genomic_DNA"/>
</dbReference>
<dbReference type="PANTHER" id="PTHR35174">
    <property type="entry name" value="BLL7171 PROTEIN-RELATED"/>
    <property type="match status" value="1"/>
</dbReference>
<keyword evidence="4" id="KW-1185">Reference proteome</keyword>
<dbReference type="PANTHER" id="PTHR35174:SF3">
    <property type="entry name" value="BLL7171 PROTEIN"/>
    <property type="match status" value="1"/>
</dbReference>
<name>A0AA41UFQ3_9HYPH</name>
<dbReference type="InterPro" id="IPR005545">
    <property type="entry name" value="YCII"/>
</dbReference>
<dbReference type="InterPro" id="IPR011008">
    <property type="entry name" value="Dimeric_a/b-barrel"/>
</dbReference>
<comment type="similarity">
    <text evidence="1">Belongs to the YciI family.</text>
</comment>
<gene>
    <name evidence="3" type="ORF">ML536_07360</name>
</gene>